<dbReference type="Proteomes" id="UP001501337">
    <property type="component" value="Unassembled WGS sequence"/>
</dbReference>
<feature type="transmembrane region" description="Helical" evidence="1">
    <location>
        <begin position="188"/>
        <end position="208"/>
    </location>
</feature>
<keyword evidence="1" id="KW-0472">Membrane</keyword>
<reference evidence="3" key="1">
    <citation type="journal article" date="2019" name="Int. J. Syst. Evol. Microbiol.">
        <title>The Global Catalogue of Microorganisms (GCM) 10K type strain sequencing project: providing services to taxonomists for standard genome sequencing and annotation.</title>
        <authorList>
            <consortium name="The Broad Institute Genomics Platform"/>
            <consortium name="The Broad Institute Genome Sequencing Center for Infectious Disease"/>
            <person name="Wu L."/>
            <person name="Ma J."/>
        </authorList>
    </citation>
    <scope>NUCLEOTIDE SEQUENCE [LARGE SCALE GENOMIC DNA]</scope>
    <source>
        <strain evidence="3">JCM 17555</strain>
    </source>
</reference>
<sequence length="234" mass="25730">MRQRLAIIQSTIRSQWRLWATIAIAWVVLYYLMLLLWLMLRFQALPNYLSVFDWVTNVQVIIASTPSWSDTLRIIQDEWVLEIGFMNYDYGLGISEWSLFLAPAKMLVTLMVGALVATIFLLLRKAQKHCQVTDGGRSVYIAGGLGAGLMAFASMTLSWVVCCASPTWVVGLAMLGLGVSTSLWLEPLGPIMNVAGLALLIIATVRAAGRLIAQDPRPAAATSHTNSSQLQSTL</sequence>
<protein>
    <recommendedName>
        <fullName evidence="4">Transmembrane protein</fullName>
    </recommendedName>
</protein>
<gene>
    <name evidence="2" type="ORF">GCM10022278_22960</name>
</gene>
<keyword evidence="1" id="KW-1133">Transmembrane helix</keyword>
<evidence type="ECO:0000313" key="2">
    <source>
        <dbReference type="EMBL" id="GAA3964593.1"/>
    </source>
</evidence>
<accession>A0ABP7PF29</accession>
<feature type="transmembrane region" description="Helical" evidence="1">
    <location>
        <begin position="97"/>
        <end position="123"/>
    </location>
</feature>
<organism evidence="2 3">
    <name type="scientific">Allohahella marinimesophila</name>
    <dbReference type="NCBI Taxonomy" id="1054972"/>
    <lineage>
        <taxon>Bacteria</taxon>
        <taxon>Pseudomonadati</taxon>
        <taxon>Pseudomonadota</taxon>
        <taxon>Gammaproteobacteria</taxon>
        <taxon>Oceanospirillales</taxon>
        <taxon>Hahellaceae</taxon>
        <taxon>Allohahella</taxon>
    </lineage>
</organism>
<feature type="transmembrane region" description="Helical" evidence="1">
    <location>
        <begin position="20"/>
        <end position="40"/>
    </location>
</feature>
<name>A0ABP7PF29_9GAMM</name>
<evidence type="ECO:0000313" key="3">
    <source>
        <dbReference type="Proteomes" id="UP001501337"/>
    </source>
</evidence>
<keyword evidence="1" id="KW-0812">Transmembrane</keyword>
<dbReference type="EMBL" id="BAABBO010000010">
    <property type="protein sequence ID" value="GAA3964593.1"/>
    <property type="molecule type" value="Genomic_DNA"/>
</dbReference>
<proteinExistence type="predicted"/>
<evidence type="ECO:0008006" key="4">
    <source>
        <dbReference type="Google" id="ProtNLM"/>
    </source>
</evidence>
<keyword evidence="3" id="KW-1185">Reference proteome</keyword>
<feature type="transmembrane region" description="Helical" evidence="1">
    <location>
        <begin position="144"/>
        <end position="168"/>
    </location>
</feature>
<comment type="caution">
    <text evidence="2">The sequence shown here is derived from an EMBL/GenBank/DDBJ whole genome shotgun (WGS) entry which is preliminary data.</text>
</comment>
<evidence type="ECO:0000256" key="1">
    <source>
        <dbReference type="SAM" id="Phobius"/>
    </source>
</evidence>